<dbReference type="InParanoid" id="A0A078AAB8"/>
<feature type="domain" description="EF-hand" evidence="3">
    <location>
        <begin position="263"/>
        <end position="298"/>
    </location>
</feature>
<dbReference type="SUPFAM" id="SSF47473">
    <property type="entry name" value="EF-hand"/>
    <property type="match status" value="1"/>
</dbReference>
<sequence length="516" mass="60670">MFLDSNADEAGFQRDKAFDDKCAKNSLENVKGTKSTFRLYTQEGIICIATAAAGFNWEYQQQSEFWVLKALDKSLFGEKVYKCINVWWFNPKWVVEKIPPGIYHVYIRQGNSNIDPECRFSQFKGVGFKGKIVSVKFLKHYIPFRENQHRLINTYVATLDLSEVDELTNIQFELFRSDIRVSNYLIEGLILVPVQSLEQPPTFFLKLLTDDDLKEVKWELRVEEPQFVIPITNENVENFLQRQPTQKLDDMFAEESDSEVVERLKTTYQEIWEKYDINRNNYLDRQEFKNCMTDQFKKIKYPTDEKKLDQFFNKSDTYQTGQLTQQQMHWLLIQIVRIQIQLEEQEKKQEIIRKKEKELQAQNDNAKTLEDLFEKGKITIKGSLQVKSEGKSLPDNMHAVENLIQKEGKWRIEDCDKATIILKLEEEIEFMVVGVKSANDSSRLDPAMIEISILKEDQYEVIVSKDDLMFDQRFQNRLFKPNENGLMTKEIKINLQSRTENGLQLSEILLYNKVAA</sequence>
<dbReference type="PROSITE" id="PS50222">
    <property type="entry name" value="EF_HAND_2"/>
    <property type="match status" value="1"/>
</dbReference>
<gene>
    <name evidence="4" type="primary">Contig18807.g19948</name>
    <name evidence="4" type="ORF">STYLEM_8191</name>
</gene>
<dbReference type="GO" id="GO:0005509">
    <property type="term" value="F:calcium ion binding"/>
    <property type="evidence" value="ECO:0007669"/>
    <property type="project" value="InterPro"/>
</dbReference>
<dbReference type="AlphaFoldDB" id="A0A078AAB8"/>
<dbReference type="SMART" id="SM00054">
    <property type="entry name" value="EFh"/>
    <property type="match status" value="2"/>
</dbReference>
<proteinExistence type="predicted"/>
<evidence type="ECO:0000313" key="5">
    <source>
        <dbReference type="Proteomes" id="UP000039865"/>
    </source>
</evidence>
<reference evidence="4 5" key="1">
    <citation type="submission" date="2014-06" db="EMBL/GenBank/DDBJ databases">
        <authorList>
            <person name="Swart Estienne"/>
        </authorList>
    </citation>
    <scope>NUCLEOTIDE SEQUENCE [LARGE SCALE GENOMIC DNA]</scope>
    <source>
        <strain evidence="4 5">130c</strain>
    </source>
</reference>
<accession>A0A078AAB8</accession>
<dbReference type="Proteomes" id="UP000039865">
    <property type="component" value="Unassembled WGS sequence"/>
</dbReference>
<dbReference type="InterPro" id="IPR002048">
    <property type="entry name" value="EF_hand_dom"/>
</dbReference>
<dbReference type="InterPro" id="IPR011992">
    <property type="entry name" value="EF-hand-dom_pair"/>
</dbReference>
<dbReference type="PROSITE" id="PS00018">
    <property type="entry name" value="EF_HAND_1"/>
    <property type="match status" value="1"/>
</dbReference>
<keyword evidence="5" id="KW-1185">Reference proteome</keyword>
<evidence type="ECO:0000259" key="3">
    <source>
        <dbReference type="PROSITE" id="PS50222"/>
    </source>
</evidence>
<evidence type="ECO:0000313" key="4">
    <source>
        <dbReference type="EMBL" id="CDW79205.1"/>
    </source>
</evidence>
<keyword evidence="1" id="KW-0106">Calcium</keyword>
<dbReference type="EMBL" id="CCKQ01007783">
    <property type="protein sequence ID" value="CDW79205.1"/>
    <property type="molecule type" value="Genomic_DNA"/>
</dbReference>
<evidence type="ECO:0000256" key="2">
    <source>
        <dbReference type="SAM" id="Coils"/>
    </source>
</evidence>
<keyword evidence="2" id="KW-0175">Coiled coil</keyword>
<feature type="coiled-coil region" evidence="2">
    <location>
        <begin position="335"/>
        <end position="372"/>
    </location>
</feature>
<organism evidence="4 5">
    <name type="scientific">Stylonychia lemnae</name>
    <name type="common">Ciliate</name>
    <dbReference type="NCBI Taxonomy" id="5949"/>
    <lineage>
        <taxon>Eukaryota</taxon>
        <taxon>Sar</taxon>
        <taxon>Alveolata</taxon>
        <taxon>Ciliophora</taxon>
        <taxon>Intramacronucleata</taxon>
        <taxon>Spirotrichea</taxon>
        <taxon>Stichotrichia</taxon>
        <taxon>Sporadotrichida</taxon>
        <taxon>Oxytrichidae</taxon>
        <taxon>Stylonychinae</taxon>
        <taxon>Stylonychia</taxon>
    </lineage>
</organism>
<dbReference type="InterPro" id="IPR018247">
    <property type="entry name" value="EF_Hand_1_Ca_BS"/>
</dbReference>
<dbReference type="Gene3D" id="1.10.238.10">
    <property type="entry name" value="EF-hand"/>
    <property type="match status" value="1"/>
</dbReference>
<name>A0A078AAB8_STYLE</name>
<evidence type="ECO:0000256" key="1">
    <source>
        <dbReference type="ARBA" id="ARBA00022837"/>
    </source>
</evidence>
<protein>
    <recommendedName>
        <fullName evidence="3">EF-hand domain-containing protein</fullName>
    </recommendedName>
</protein>